<dbReference type="InterPro" id="IPR037158">
    <property type="entry name" value="Thr_synth_N_sf"/>
</dbReference>
<dbReference type="InterPro" id="IPR001926">
    <property type="entry name" value="TrpB-like_PALP"/>
</dbReference>
<evidence type="ECO:0000256" key="2">
    <source>
        <dbReference type="ARBA" id="ARBA00005517"/>
    </source>
</evidence>
<feature type="domain" description="Threonine synthase N-terminal" evidence="7">
    <location>
        <begin position="2"/>
        <end position="79"/>
    </location>
</feature>
<keyword evidence="3 5" id="KW-0663">Pyridoxal phosphate</keyword>
<evidence type="ECO:0000259" key="7">
    <source>
        <dbReference type="Pfam" id="PF14821"/>
    </source>
</evidence>
<feature type="modified residue" description="N6-(pyridoxal phosphate)lysine" evidence="5">
    <location>
        <position position="113"/>
    </location>
</feature>
<sequence length="504" mass="56060">MHYKSTRNSSICVSVSQAIAQGISTEGGLFVPEDFPHYSHTDLLELARCSYTERAERILSAFLSDFTAEEIHECVTAAYTNGKFEKDIPAPVTSLKNGIQMLELWHGPTCAFKDMALQLLPHLLTKSLQKIHSSKTALILVATSGDTGKAALEGFKDVDGTLIQVFYPQNGVSPMQKRQMCTQEGNNVAVCAIEGNFDDAQTGVKKIFTDPEIKRLLEQNKLMFSSANSINWGRLLPQIVYYFSAYCDLLANGKLQCAGEKINIVVPTGNFGNILAAYYAKKMGLPVHKLICASNSNNVLTEFINTGVYNRKREFYTTISPSMDILVSSNLERLLYDLTGKDCDRVAGWMNELASNGRYQVGEDVLHSLHELFFAGYCNDEETQKVIKQLYESEHYLCDTHTAVAVNVYEQYVKASKDTETPSVIVSTASPYKFADSVLSAVSEQYREDASEFDKIQELSNLTGVAVPPQIAELQTKAVRFRTICSRENMKEIVLKTAKIEPQA</sequence>
<comment type="cofactor">
    <cofactor evidence="1 5">
        <name>pyridoxal 5'-phosphate</name>
        <dbReference type="ChEBI" id="CHEBI:597326"/>
    </cofactor>
</comment>
<comment type="caution">
    <text evidence="8">The sequence shown here is derived from an EMBL/GenBank/DDBJ whole genome shotgun (WGS) entry which is preliminary data.</text>
</comment>
<dbReference type="GO" id="GO:0004795">
    <property type="term" value="F:threonine synthase activity"/>
    <property type="evidence" value="ECO:0007669"/>
    <property type="project" value="UniProtKB-UniRule"/>
</dbReference>
<comment type="similarity">
    <text evidence="2">Belongs to the threonine synthase family.</text>
</comment>
<evidence type="ECO:0000259" key="6">
    <source>
        <dbReference type="Pfam" id="PF00291"/>
    </source>
</evidence>
<dbReference type="EMBL" id="SRMQ01000005">
    <property type="protein sequence ID" value="TGJ76533.1"/>
    <property type="molecule type" value="Genomic_DNA"/>
</dbReference>
<dbReference type="NCBIfam" id="TIGR00260">
    <property type="entry name" value="thrC"/>
    <property type="match status" value="1"/>
</dbReference>
<evidence type="ECO:0000256" key="4">
    <source>
        <dbReference type="NCBIfam" id="TIGR00260"/>
    </source>
</evidence>
<evidence type="ECO:0000256" key="5">
    <source>
        <dbReference type="PIRSR" id="PIRSR604450-51"/>
    </source>
</evidence>
<keyword evidence="8" id="KW-0456">Lyase</keyword>
<organism evidence="8 9">
    <name type="scientific">Caproiciproducens galactitolivorans</name>
    <dbReference type="NCBI Taxonomy" id="642589"/>
    <lineage>
        <taxon>Bacteria</taxon>
        <taxon>Bacillati</taxon>
        <taxon>Bacillota</taxon>
        <taxon>Clostridia</taxon>
        <taxon>Eubacteriales</taxon>
        <taxon>Acutalibacteraceae</taxon>
        <taxon>Caproiciproducens</taxon>
    </lineage>
</organism>
<dbReference type="Gene3D" id="3.40.50.1100">
    <property type="match status" value="2"/>
</dbReference>
<dbReference type="InterPro" id="IPR029144">
    <property type="entry name" value="Thr_synth_N"/>
</dbReference>
<dbReference type="AlphaFoldDB" id="A0A4Z0YCJ4"/>
<dbReference type="EC" id="4.2.3.1" evidence="4"/>
<dbReference type="PANTHER" id="PTHR43515:SF1">
    <property type="entry name" value="THREONINE SYNTHASE-LIKE 1"/>
    <property type="match status" value="1"/>
</dbReference>
<gene>
    <name evidence="8" type="primary">thrC</name>
    <name evidence="8" type="ORF">CAGA_14500</name>
</gene>
<name>A0A4Z0YCJ4_9FIRM</name>
<feature type="domain" description="Tryptophan synthase beta chain-like PALP" evidence="6">
    <location>
        <begin position="105"/>
        <end position="417"/>
    </location>
</feature>
<evidence type="ECO:0000256" key="3">
    <source>
        <dbReference type="ARBA" id="ARBA00022898"/>
    </source>
</evidence>
<evidence type="ECO:0000313" key="8">
    <source>
        <dbReference type="EMBL" id="TGJ76533.1"/>
    </source>
</evidence>
<dbReference type="Pfam" id="PF14821">
    <property type="entry name" value="Thr_synth_N"/>
    <property type="match status" value="1"/>
</dbReference>
<dbReference type="GO" id="GO:0005737">
    <property type="term" value="C:cytoplasm"/>
    <property type="evidence" value="ECO:0007669"/>
    <property type="project" value="TreeGrafter"/>
</dbReference>
<evidence type="ECO:0000313" key="9">
    <source>
        <dbReference type="Proteomes" id="UP000297714"/>
    </source>
</evidence>
<keyword evidence="9" id="KW-1185">Reference proteome</keyword>
<dbReference type="InterPro" id="IPR036052">
    <property type="entry name" value="TrpB-like_PALP_sf"/>
</dbReference>
<dbReference type="PANTHER" id="PTHR43515">
    <property type="entry name" value="THREONINE SYNTHASE-LIKE 1"/>
    <property type="match status" value="1"/>
</dbReference>
<dbReference type="Gene3D" id="3.90.1380.10">
    <property type="entry name" value="Threonine synthase, N-terminal domain"/>
    <property type="match status" value="1"/>
</dbReference>
<dbReference type="SUPFAM" id="SSF53686">
    <property type="entry name" value="Tryptophan synthase beta subunit-like PLP-dependent enzymes"/>
    <property type="match status" value="1"/>
</dbReference>
<protein>
    <recommendedName>
        <fullName evidence="4">Threonine synthase</fullName>
        <ecNumber evidence="4">4.2.3.1</ecNumber>
    </recommendedName>
</protein>
<proteinExistence type="inferred from homology"/>
<dbReference type="Pfam" id="PF00291">
    <property type="entry name" value="PALP"/>
    <property type="match status" value="1"/>
</dbReference>
<dbReference type="CDD" id="cd01560">
    <property type="entry name" value="Thr-synth_2"/>
    <property type="match status" value="1"/>
</dbReference>
<accession>A0A4Z0YCJ4</accession>
<dbReference type="OrthoDB" id="9763107at2"/>
<dbReference type="GO" id="GO:0009088">
    <property type="term" value="P:threonine biosynthetic process"/>
    <property type="evidence" value="ECO:0007669"/>
    <property type="project" value="UniProtKB-UniRule"/>
</dbReference>
<evidence type="ECO:0000256" key="1">
    <source>
        <dbReference type="ARBA" id="ARBA00001933"/>
    </source>
</evidence>
<dbReference type="InterPro" id="IPR004450">
    <property type="entry name" value="Thr_synthase-like"/>
</dbReference>
<dbReference type="Proteomes" id="UP000297714">
    <property type="component" value="Unassembled WGS sequence"/>
</dbReference>
<dbReference type="RefSeq" id="WP_135659279.1">
    <property type="nucleotide sequence ID" value="NZ_JAJUFJ010000001.1"/>
</dbReference>
<reference evidence="8 9" key="1">
    <citation type="submission" date="2019-04" db="EMBL/GenBank/DDBJ databases">
        <authorList>
            <person name="Poehlein A."/>
            <person name="Bengelsdorf F.R."/>
            <person name="Duerre P."/>
            <person name="Daniel R."/>
        </authorList>
    </citation>
    <scope>NUCLEOTIDE SEQUENCE [LARGE SCALE GENOMIC DNA]</scope>
    <source>
        <strain evidence="8 9">BS-1</strain>
    </source>
</reference>